<comment type="caution">
    <text evidence="1">The sequence shown here is derived from an EMBL/GenBank/DDBJ whole genome shotgun (WGS) entry which is preliminary data.</text>
</comment>
<dbReference type="Proteomes" id="UP001281147">
    <property type="component" value="Unassembled WGS sequence"/>
</dbReference>
<reference evidence="1" key="1">
    <citation type="submission" date="2023-07" db="EMBL/GenBank/DDBJ databases">
        <title>Black Yeasts Isolated from many extreme environments.</title>
        <authorList>
            <person name="Coleine C."/>
            <person name="Stajich J.E."/>
            <person name="Selbmann L."/>
        </authorList>
    </citation>
    <scope>NUCLEOTIDE SEQUENCE</scope>
    <source>
        <strain evidence="1">CCFEE 5714</strain>
    </source>
</reference>
<evidence type="ECO:0000313" key="2">
    <source>
        <dbReference type="Proteomes" id="UP001281147"/>
    </source>
</evidence>
<evidence type="ECO:0000313" key="1">
    <source>
        <dbReference type="EMBL" id="KAK3714221.1"/>
    </source>
</evidence>
<gene>
    <name evidence="1" type="ORF">LTR37_008023</name>
</gene>
<dbReference type="EMBL" id="JAUTXU010000057">
    <property type="protein sequence ID" value="KAK3714221.1"/>
    <property type="molecule type" value="Genomic_DNA"/>
</dbReference>
<keyword evidence="2" id="KW-1185">Reference proteome</keyword>
<protein>
    <submittedName>
        <fullName evidence="1">Uncharacterized protein</fullName>
    </submittedName>
</protein>
<sequence>MDNATLSVSDEASFPLFRLPAEIRNMIYKEVLVQKTGVYIAAIGVPEPPLLRVSRLLRKETITIYYGCNIFHIPTTNYDSSVFLHWTTMRRRLRKEHKIRTQADGVGGRMLPHWGNLVLWLRGYYDGSIAWKSKFPCDISRNESADIMVVGGMFHIVHQMKDKSWEKVLEVLEQQHMILVKIDARWA</sequence>
<accession>A0ACC3NDM3</accession>
<name>A0ACC3NDM3_9PEZI</name>
<proteinExistence type="predicted"/>
<organism evidence="1 2">
    <name type="scientific">Vermiconidia calcicola</name>
    <dbReference type="NCBI Taxonomy" id="1690605"/>
    <lineage>
        <taxon>Eukaryota</taxon>
        <taxon>Fungi</taxon>
        <taxon>Dikarya</taxon>
        <taxon>Ascomycota</taxon>
        <taxon>Pezizomycotina</taxon>
        <taxon>Dothideomycetes</taxon>
        <taxon>Dothideomycetidae</taxon>
        <taxon>Mycosphaerellales</taxon>
        <taxon>Extremaceae</taxon>
        <taxon>Vermiconidia</taxon>
    </lineage>
</organism>